<dbReference type="InterPro" id="IPR044819">
    <property type="entry name" value="OBL-like"/>
</dbReference>
<name>A0A926UR34_9CYAN</name>
<keyword evidence="3" id="KW-1185">Reference proteome</keyword>
<dbReference type="RefSeq" id="WP_190350065.1">
    <property type="nucleotide sequence ID" value="NZ_JACJPY010000012.1"/>
</dbReference>
<comment type="caution">
    <text evidence="2">The sequence shown here is derived from an EMBL/GenBank/DDBJ whole genome shotgun (WGS) entry which is preliminary data.</text>
</comment>
<dbReference type="Gene3D" id="3.40.50.1820">
    <property type="entry name" value="alpha/beta hydrolase"/>
    <property type="match status" value="1"/>
</dbReference>
<dbReference type="EMBL" id="JACJPY010000012">
    <property type="protein sequence ID" value="MBD2149694.1"/>
    <property type="molecule type" value="Genomic_DNA"/>
</dbReference>
<gene>
    <name evidence="2" type="ORF">H6F44_06085</name>
</gene>
<dbReference type="Pfam" id="PF01764">
    <property type="entry name" value="Lipase_3"/>
    <property type="match status" value="1"/>
</dbReference>
<dbReference type="GO" id="GO:0004806">
    <property type="term" value="F:triacylglycerol lipase activity"/>
    <property type="evidence" value="ECO:0007669"/>
    <property type="project" value="InterPro"/>
</dbReference>
<feature type="domain" description="Fungal lipase-type" evidence="1">
    <location>
        <begin position="69"/>
        <end position="198"/>
    </location>
</feature>
<organism evidence="2 3">
    <name type="scientific">Pseudanabaena cinerea FACHB-1277</name>
    <dbReference type="NCBI Taxonomy" id="2949581"/>
    <lineage>
        <taxon>Bacteria</taxon>
        <taxon>Bacillati</taxon>
        <taxon>Cyanobacteriota</taxon>
        <taxon>Cyanophyceae</taxon>
        <taxon>Pseudanabaenales</taxon>
        <taxon>Pseudanabaenaceae</taxon>
        <taxon>Pseudanabaena</taxon>
        <taxon>Pseudanabaena cinerea</taxon>
    </lineage>
</organism>
<evidence type="ECO:0000259" key="1">
    <source>
        <dbReference type="Pfam" id="PF01764"/>
    </source>
</evidence>
<reference evidence="2" key="1">
    <citation type="journal article" date="2015" name="ISME J.">
        <title>Draft Genome Sequence of Streptomyces incarnatus NRRL8089, which Produces the Nucleoside Antibiotic Sinefungin.</title>
        <authorList>
            <person name="Oshima K."/>
            <person name="Hattori M."/>
            <person name="Shimizu H."/>
            <person name="Fukuda K."/>
            <person name="Nemoto M."/>
            <person name="Inagaki K."/>
            <person name="Tamura T."/>
        </authorList>
    </citation>
    <scope>NUCLEOTIDE SEQUENCE</scope>
    <source>
        <strain evidence="2">FACHB-1277</strain>
    </source>
</reference>
<proteinExistence type="predicted"/>
<dbReference type="SUPFAM" id="SSF53474">
    <property type="entry name" value="alpha/beta-Hydrolases"/>
    <property type="match status" value="1"/>
</dbReference>
<evidence type="ECO:0000313" key="2">
    <source>
        <dbReference type="EMBL" id="MBD2149694.1"/>
    </source>
</evidence>
<evidence type="ECO:0000313" key="3">
    <source>
        <dbReference type="Proteomes" id="UP000631421"/>
    </source>
</evidence>
<dbReference type="Proteomes" id="UP000631421">
    <property type="component" value="Unassembled WGS sequence"/>
</dbReference>
<reference evidence="2" key="2">
    <citation type="submission" date="2020-08" db="EMBL/GenBank/DDBJ databases">
        <authorList>
            <person name="Chen M."/>
            <person name="Teng W."/>
            <person name="Zhao L."/>
            <person name="Hu C."/>
            <person name="Zhou Y."/>
            <person name="Han B."/>
            <person name="Song L."/>
            <person name="Shu W."/>
        </authorList>
    </citation>
    <scope>NUCLEOTIDE SEQUENCE</scope>
    <source>
        <strain evidence="2">FACHB-1277</strain>
    </source>
</reference>
<dbReference type="GO" id="GO:0006629">
    <property type="term" value="P:lipid metabolic process"/>
    <property type="evidence" value="ECO:0007669"/>
    <property type="project" value="InterPro"/>
</dbReference>
<sequence>MALSFDHDTTNYSPNNALTLAYCAKWAYLDAASVEAKVTNQLQTDRFRFIEITSSSTEAFVTGDRHKIIVSFRGTEPSKLQDILSDIRLDRTYHALGNVHFGFIRSLDSAWREVISTIRQFQDNNQSIWFTGHSLGAALATLGVAKMLEFAYPVAGLYTFGQPRVGDKKFADAMNTVMAKQYFRFVNNNDAVPRVPLRAMGYVDCGYFLYLDKNQVLHDDLSIWRRLLDGAHGRLEALGEKGTDGINDHNMDDYIAGVAKNMNKLFN</sequence>
<protein>
    <submittedName>
        <fullName evidence="2">Lipase family protein</fullName>
    </submittedName>
</protein>
<dbReference type="InterPro" id="IPR002921">
    <property type="entry name" value="Fungal_lipase-type"/>
</dbReference>
<dbReference type="InterPro" id="IPR029058">
    <property type="entry name" value="AB_hydrolase_fold"/>
</dbReference>
<dbReference type="CDD" id="cd00519">
    <property type="entry name" value="Lipase_3"/>
    <property type="match status" value="1"/>
</dbReference>
<dbReference type="PANTHER" id="PTHR46086">
    <property type="entry name" value="ALPHA/BETA-HYDROLASES SUPERFAMILY PROTEIN"/>
    <property type="match status" value="1"/>
</dbReference>
<dbReference type="AlphaFoldDB" id="A0A926UR34"/>
<accession>A0A926UR34</accession>
<dbReference type="PANTHER" id="PTHR46086:SF3">
    <property type="entry name" value="TRIACYLGLYCEROL LIPASE OBL1"/>
    <property type="match status" value="1"/>
</dbReference>